<dbReference type="InterPro" id="IPR005324">
    <property type="entry name" value="Ribosomal_uS5_C"/>
</dbReference>
<organism evidence="7 8">
    <name type="scientific">Orbilia brochopaga</name>
    <dbReference type="NCBI Taxonomy" id="3140254"/>
    <lineage>
        <taxon>Eukaryota</taxon>
        <taxon>Fungi</taxon>
        <taxon>Dikarya</taxon>
        <taxon>Ascomycota</taxon>
        <taxon>Pezizomycotina</taxon>
        <taxon>Orbiliomycetes</taxon>
        <taxon>Orbiliales</taxon>
        <taxon>Orbiliaceae</taxon>
        <taxon>Orbilia</taxon>
    </lineage>
</organism>
<evidence type="ECO:0000256" key="3">
    <source>
        <dbReference type="ARBA" id="ARBA00023274"/>
    </source>
</evidence>
<evidence type="ECO:0000313" key="7">
    <source>
        <dbReference type="EMBL" id="KAK6329671.1"/>
    </source>
</evidence>
<dbReference type="InterPro" id="IPR013810">
    <property type="entry name" value="Ribosomal_uS5_N"/>
</dbReference>
<gene>
    <name evidence="7" type="primary">MRPS5</name>
    <name evidence="7" type="ORF">TWF696_003544</name>
</gene>
<comment type="caution">
    <text evidence="7">The sequence shown here is derived from an EMBL/GenBank/DDBJ whole genome shotgun (WGS) entry which is preliminary data.</text>
</comment>
<dbReference type="SUPFAM" id="SSF54211">
    <property type="entry name" value="Ribosomal protein S5 domain 2-like"/>
    <property type="match status" value="1"/>
</dbReference>
<evidence type="ECO:0000313" key="8">
    <source>
        <dbReference type="Proteomes" id="UP001375240"/>
    </source>
</evidence>
<accession>A0AAV9TXN6</accession>
<reference evidence="7 8" key="1">
    <citation type="submission" date="2019-10" db="EMBL/GenBank/DDBJ databases">
        <authorList>
            <person name="Palmer J.M."/>
        </authorList>
    </citation>
    <scope>NUCLEOTIDE SEQUENCE [LARGE SCALE GENOMIC DNA]</scope>
    <source>
        <strain evidence="7 8">TWF696</strain>
    </source>
</reference>
<feature type="domain" description="S5 DRBM" evidence="6">
    <location>
        <begin position="165"/>
        <end position="228"/>
    </location>
</feature>
<dbReference type="SUPFAM" id="SSF54768">
    <property type="entry name" value="dsRNA-binding domain-like"/>
    <property type="match status" value="1"/>
</dbReference>
<dbReference type="EMBL" id="JAVHNQ010000019">
    <property type="protein sequence ID" value="KAK6329671.1"/>
    <property type="molecule type" value="Genomic_DNA"/>
</dbReference>
<name>A0AAV9TXN6_9PEZI</name>
<evidence type="ECO:0000256" key="1">
    <source>
        <dbReference type="ARBA" id="ARBA00008945"/>
    </source>
</evidence>
<dbReference type="GO" id="GO:0003735">
    <property type="term" value="F:structural constituent of ribosome"/>
    <property type="evidence" value="ECO:0007669"/>
    <property type="project" value="UniProtKB-UniRule"/>
</dbReference>
<dbReference type="GO" id="GO:0006412">
    <property type="term" value="P:translation"/>
    <property type="evidence" value="ECO:0007669"/>
    <property type="project" value="InterPro"/>
</dbReference>
<dbReference type="AlphaFoldDB" id="A0AAV9TXN6"/>
<dbReference type="Gene3D" id="3.30.230.10">
    <property type="match status" value="1"/>
</dbReference>
<dbReference type="InterPro" id="IPR000851">
    <property type="entry name" value="Ribosomal_uS5"/>
</dbReference>
<dbReference type="Proteomes" id="UP001375240">
    <property type="component" value="Unassembled WGS sequence"/>
</dbReference>
<dbReference type="Gene3D" id="3.30.160.20">
    <property type="match status" value="1"/>
</dbReference>
<dbReference type="GO" id="GO:1990904">
    <property type="term" value="C:ribonucleoprotein complex"/>
    <property type="evidence" value="ECO:0007669"/>
    <property type="project" value="UniProtKB-UniRule"/>
</dbReference>
<sequence>MSALPGGRRVARALIFNPSLRKHAVSRRQAFCSTPRLLDLQSSNLHSSSTSETSTDTKTRLQPYYEQEQLSALLGAEDQIEETDLTRWKPRRKDTFDIPYFTDLSRIDPFLDKAPYGIPKSGRWPSQPIPQMKDVQFKQGEEDDENKLRDLSKLTGLPISYLETLKVRPLVSHRVTNQTRLGKIGKLYILTVAGDGNGMVGIGEASSTVTELASRLSQYQAIKNLKPIARYEDRTIYGNVNVKVGAVELELMSRPPGFGVRCSRYIFEICRCAGISDLAARVTRSRNPMNVIKATIQALAMQKNPDTIARGRGKKMVDVRKAYYGRHIY</sequence>
<protein>
    <submittedName>
        <fullName evidence="7">28S ribosomal protein S5, mitochondrial</fullName>
    </submittedName>
</protein>
<dbReference type="PANTHER" id="PTHR48277">
    <property type="entry name" value="MITOCHONDRIAL RIBOSOMAL PROTEIN S5"/>
    <property type="match status" value="1"/>
</dbReference>
<keyword evidence="2 4" id="KW-0689">Ribosomal protein</keyword>
<keyword evidence="8" id="KW-1185">Reference proteome</keyword>
<evidence type="ECO:0000259" key="6">
    <source>
        <dbReference type="PROSITE" id="PS50881"/>
    </source>
</evidence>
<proteinExistence type="inferred from homology"/>
<dbReference type="PROSITE" id="PS50881">
    <property type="entry name" value="S5_DSRBD"/>
    <property type="match status" value="1"/>
</dbReference>
<dbReference type="Pfam" id="PF00333">
    <property type="entry name" value="Ribosomal_S5"/>
    <property type="match status" value="1"/>
</dbReference>
<dbReference type="InterPro" id="IPR020568">
    <property type="entry name" value="Ribosomal_Su5_D2-typ_SF"/>
</dbReference>
<evidence type="ECO:0000256" key="5">
    <source>
        <dbReference type="RuleBase" id="RU003823"/>
    </source>
</evidence>
<evidence type="ECO:0000256" key="4">
    <source>
        <dbReference type="PROSITE-ProRule" id="PRU00268"/>
    </source>
</evidence>
<dbReference type="PANTHER" id="PTHR48277:SF1">
    <property type="entry name" value="MITOCHONDRIAL RIBOSOMAL PROTEIN S5"/>
    <property type="match status" value="1"/>
</dbReference>
<dbReference type="GO" id="GO:0005840">
    <property type="term" value="C:ribosome"/>
    <property type="evidence" value="ECO:0007669"/>
    <property type="project" value="UniProtKB-KW"/>
</dbReference>
<keyword evidence="3 4" id="KW-0687">Ribonucleoprotein</keyword>
<evidence type="ECO:0000256" key="2">
    <source>
        <dbReference type="ARBA" id="ARBA00022980"/>
    </source>
</evidence>
<dbReference type="InterPro" id="IPR014721">
    <property type="entry name" value="Ribsml_uS5_D2-typ_fold_subgr"/>
</dbReference>
<dbReference type="Pfam" id="PF03719">
    <property type="entry name" value="Ribosomal_S5_C"/>
    <property type="match status" value="1"/>
</dbReference>
<dbReference type="FunFam" id="3.30.230.10:FF:000041">
    <property type="entry name" value="37S ribosomal protein S5"/>
    <property type="match status" value="1"/>
</dbReference>
<dbReference type="GO" id="GO:0003723">
    <property type="term" value="F:RNA binding"/>
    <property type="evidence" value="ECO:0007669"/>
    <property type="project" value="InterPro"/>
</dbReference>
<comment type="similarity">
    <text evidence="1 5">Belongs to the universal ribosomal protein uS5 family.</text>
</comment>